<accession>A0A0F7RGF3</accession>
<name>A0A0F7RGF3_BACAN</name>
<dbReference type="AlphaFoldDB" id="A0A0F7RGF3"/>
<gene>
    <name evidence="1" type="primary">exsC</name>
    <name evidence="1" type="ordered locus">BA_2894</name>
</gene>
<evidence type="ECO:0000313" key="2">
    <source>
        <dbReference type="Proteomes" id="UP000000427"/>
    </source>
</evidence>
<organism evidence="1 2">
    <name type="scientific">Bacillus anthracis</name>
    <name type="common">anthrax bacterium</name>
    <dbReference type="NCBI Taxonomy" id="1392"/>
    <lineage>
        <taxon>Bacteria</taxon>
        <taxon>Bacillati</taxon>
        <taxon>Bacillota</taxon>
        <taxon>Bacilli</taxon>
        <taxon>Bacillales</taxon>
        <taxon>Bacillaceae</taxon>
        <taxon>Bacillus</taxon>
        <taxon>Bacillus cereus group</taxon>
    </lineage>
</organism>
<dbReference type="EMBL" id="AE016879">
    <property type="protein sequence ID" value="AAP26720.1"/>
    <property type="molecule type" value="Genomic_DNA"/>
</dbReference>
<dbReference type="KEGG" id="ban:BA_2894"/>
<dbReference type="Proteomes" id="UP000000427">
    <property type="component" value="Chromosome"/>
</dbReference>
<proteinExistence type="predicted"/>
<protein>
    <submittedName>
        <fullName evidence="1">Exosporium protein C</fullName>
    </submittedName>
</protein>
<reference evidence="1 2" key="1">
    <citation type="journal article" date="2003" name="Nature">
        <title>The genome sequence of Bacillus anthracis Ames and comparison to closely related bacteria.</title>
        <authorList>
            <person name="Read T.D."/>
            <person name="Peterson S.N."/>
            <person name="Tourasse N."/>
            <person name="Baillie L.W."/>
            <person name="Paulsen I.T."/>
            <person name="Nelson K.E."/>
            <person name="Tettelin H."/>
            <person name="Fouts D.E."/>
            <person name="Eisen J.A."/>
            <person name="Gill S.R."/>
            <person name="Holtzapple E.K."/>
            <person name="Okstad O.A."/>
            <person name="Helgason E."/>
            <person name="Rilstone J."/>
            <person name="Wu M."/>
            <person name="Kolonay J.F."/>
            <person name="Beanan M.J."/>
            <person name="Dodson R.J."/>
            <person name="Brinkac L.M."/>
            <person name="Gwinn M."/>
            <person name="DeBoy R.T."/>
            <person name="Madpu R."/>
            <person name="Daugherty S.C."/>
            <person name="Durkin A.S."/>
            <person name="Haft D.H."/>
            <person name="Nelson W.C."/>
            <person name="Peterson J.D."/>
            <person name="Pop M."/>
            <person name="Khouri H.M."/>
            <person name="Radune D."/>
            <person name="Benton J.L."/>
            <person name="Mahamoud Y."/>
            <person name="Jiang L."/>
            <person name="Hance I.R."/>
            <person name="Weidman J.F."/>
            <person name="Berry K.J."/>
            <person name="Plaut R.D."/>
            <person name="Wolf A.M."/>
            <person name="Watkins K.L."/>
            <person name="Nierman W.C."/>
            <person name="Hazen A."/>
            <person name="Cline R."/>
            <person name="Redmond C."/>
            <person name="Thwaite J.E."/>
            <person name="White O."/>
            <person name="Salzberg S.L."/>
            <person name="Thomason B."/>
            <person name="Friedlander A.M."/>
            <person name="Koehler T.M."/>
            <person name="Hanna P.C."/>
            <person name="Kolsto A.B."/>
            <person name="Fraser C.M."/>
        </authorList>
    </citation>
    <scope>NUCLEOTIDE SEQUENCE [LARGE SCALE GENOMIC DNA]</scope>
    <source>
        <strain evidence="2">Ames / isolate Porton</strain>
    </source>
</reference>
<sequence length="189" mass="21767">MVLFLMLLYYNFICNPILNFIYIFFYTSNLIRHYVHIFIYEEVTNITHIIDYQGIQPINKTDATTFTIPNSPNKAILVNIELKIPLKYSRNNRIELITTIGFKSVTNRSQLFVRIFRNDIDIFNTQVSIGSTDYKQYSVETFQTIDKNVSSGIHEYTLTVENLTSDASADVIGPLSFSGLAIGQVYNSY</sequence>
<evidence type="ECO:0000313" key="1">
    <source>
        <dbReference type="EMBL" id="AAP26720.1"/>
    </source>
</evidence>